<dbReference type="Pfam" id="PF22920">
    <property type="entry name" value="UvrC_RNaseH"/>
    <property type="match status" value="1"/>
</dbReference>
<dbReference type="GO" id="GO:0005737">
    <property type="term" value="C:cytoplasm"/>
    <property type="evidence" value="ECO:0007669"/>
    <property type="project" value="UniProtKB-SubCell"/>
</dbReference>
<dbReference type="FunFam" id="3.40.1440.10:FF:000001">
    <property type="entry name" value="UvrABC system protein C"/>
    <property type="match status" value="1"/>
</dbReference>
<comment type="subcellular location">
    <subcellularLocation>
        <location evidence="6">Cytoplasm</location>
    </subcellularLocation>
</comment>
<evidence type="ECO:0000259" key="9">
    <source>
        <dbReference type="PROSITE" id="PS50164"/>
    </source>
</evidence>
<dbReference type="SMART" id="SM00465">
    <property type="entry name" value="GIYc"/>
    <property type="match status" value="1"/>
</dbReference>
<dbReference type="InterPro" id="IPR000305">
    <property type="entry name" value="GIY-YIG_endonuc"/>
</dbReference>
<dbReference type="Pfam" id="PF08459">
    <property type="entry name" value="UvrC_RNaseH_dom"/>
    <property type="match status" value="1"/>
</dbReference>
<dbReference type="Gene3D" id="1.10.150.20">
    <property type="entry name" value="5' to 3' exonuclease, C-terminal subdomain"/>
    <property type="match status" value="1"/>
</dbReference>
<dbReference type="GO" id="GO:0009432">
    <property type="term" value="P:SOS response"/>
    <property type="evidence" value="ECO:0007669"/>
    <property type="project" value="UniProtKB-UniRule"/>
</dbReference>
<feature type="compositionally biased region" description="Polar residues" evidence="7">
    <location>
        <begin position="298"/>
        <end position="310"/>
    </location>
</feature>
<dbReference type="InterPro" id="IPR050066">
    <property type="entry name" value="UvrABC_protein_C"/>
</dbReference>
<evidence type="ECO:0000256" key="4">
    <source>
        <dbReference type="ARBA" id="ARBA00022881"/>
    </source>
</evidence>
<dbReference type="InterPro" id="IPR003583">
    <property type="entry name" value="Hlx-hairpin-Hlx_DNA-bd_motif"/>
</dbReference>
<evidence type="ECO:0000256" key="1">
    <source>
        <dbReference type="ARBA" id="ARBA00022490"/>
    </source>
</evidence>
<dbReference type="Proteomes" id="UP000318864">
    <property type="component" value="Unassembled WGS sequence"/>
</dbReference>
<dbReference type="PROSITE" id="PS50151">
    <property type="entry name" value="UVR"/>
    <property type="match status" value="1"/>
</dbReference>
<dbReference type="CDD" id="cd10434">
    <property type="entry name" value="GIY-YIG_UvrC_Cho"/>
    <property type="match status" value="1"/>
</dbReference>
<evidence type="ECO:0000313" key="12">
    <source>
        <dbReference type="Proteomes" id="UP000318864"/>
    </source>
</evidence>
<dbReference type="PROSITE" id="PS50165">
    <property type="entry name" value="UVRC"/>
    <property type="match status" value="1"/>
</dbReference>
<evidence type="ECO:0000313" key="11">
    <source>
        <dbReference type="EMBL" id="THE62770.1"/>
    </source>
</evidence>
<keyword evidence="2 6" id="KW-0227">DNA damage</keyword>
<evidence type="ECO:0000259" key="10">
    <source>
        <dbReference type="PROSITE" id="PS50165"/>
    </source>
</evidence>
<keyword evidence="5 6" id="KW-0234">DNA repair</keyword>
<dbReference type="SUPFAM" id="SSF46600">
    <property type="entry name" value="C-terminal UvrC-binding domain of UvrB"/>
    <property type="match status" value="1"/>
</dbReference>
<dbReference type="InterPro" id="IPR036876">
    <property type="entry name" value="UVR_dom_sf"/>
</dbReference>
<evidence type="ECO:0000256" key="6">
    <source>
        <dbReference type="HAMAP-Rule" id="MF_00203"/>
    </source>
</evidence>
<organism evidence="11 12">
    <name type="scientific">Salinadaptatus halalkaliphilus</name>
    <dbReference type="NCBI Taxonomy" id="2419781"/>
    <lineage>
        <taxon>Archaea</taxon>
        <taxon>Methanobacteriati</taxon>
        <taxon>Methanobacteriota</taxon>
        <taxon>Stenosarchaea group</taxon>
        <taxon>Halobacteria</taxon>
        <taxon>Halobacteriales</taxon>
        <taxon>Natrialbaceae</taxon>
        <taxon>Salinadaptatus</taxon>
    </lineage>
</organism>
<keyword evidence="4 6" id="KW-0267">Excision nuclease</keyword>
<dbReference type="NCBIfam" id="NF011262">
    <property type="entry name" value="PRK14668.1"/>
    <property type="match status" value="1"/>
</dbReference>
<dbReference type="EMBL" id="RBZW01000077">
    <property type="protein sequence ID" value="THE62770.1"/>
    <property type="molecule type" value="Genomic_DNA"/>
</dbReference>
<dbReference type="PANTHER" id="PTHR30562:SF1">
    <property type="entry name" value="UVRABC SYSTEM PROTEIN C"/>
    <property type="match status" value="1"/>
</dbReference>
<comment type="subunit">
    <text evidence="6">Interacts with UvrB in an incision complex.</text>
</comment>
<comment type="caution">
    <text evidence="11">The sequence shown here is derived from an EMBL/GenBank/DDBJ whole genome shotgun (WGS) entry which is preliminary data.</text>
</comment>
<gene>
    <name evidence="6" type="primary">uvrC</name>
    <name evidence="11" type="ORF">D8Y22_22145</name>
</gene>
<dbReference type="Pfam" id="PF14520">
    <property type="entry name" value="HHH_5"/>
    <property type="match status" value="1"/>
</dbReference>
<dbReference type="InterPro" id="IPR038476">
    <property type="entry name" value="UvrC_RNase_H_dom_sf"/>
</dbReference>
<keyword evidence="3 6" id="KW-0228">DNA excision</keyword>
<dbReference type="InterPro" id="IPR035901">
    <property type="entry name" value="GIY-YIG_endonuc_sf"/>
</dbReference>
<dbReference type="PANTHER" id="PTHR30562">
    <property type="entry name" value="UVRC/OXIDOREDUCTASE"/>
    <property type="match status" value="1"/>
</dbReference>
<feature type="domain" description="UVR" evidence="8">
    <location>
        <begin position="198"/>
        <end position="233"/>
    </location>
</feature>
<dbReference type="RefSeq" id="WP_141466784.1">
    <property type="nucleotide sequence ID" value="NZ_RBZW01000077.1"/>
</dbReference>
<feature type="domain" description="UvrC family homology region profile" evidence="10">
    <location>
        <begin position="320"/>
        <end position="490"/>
    </location>
</feature>
<dbReference type="GO" id="GO:0006289">
    <property type="term" value="P:nucleotide-excision repair"/>
    <property type="evidence" value="ECO:0007669"/>
    <property type="project" value="UniProtKB-UniRule"/>
</dbReference>
<dbReference type="GO" id="GO:0003677">
    <property type="term" value="F:DNA binding"/>
    <property type="evidence" value="ECO:0007669"/>
    <property type="project" value="UniProtKB-UniRule"/>
</dbReference>
<dbReference type="SMART" id="SM00278">
    <property type="entry name" value="HhH1"/>
    <property type="match status" value="2"/>
</dbReference>
<dbReference type="OrthoDB" id="121419at2157"/>
<sequence>MNADGVRERTRQLPREPGVYQFQRDGTTLYVGKAVDIRDRVGSYADPRSARIERMVDRADGIEIAVTDTETQALLLEANLIKRHQPRYNVRLKDDKSYPMVQLTDHDAPRIEITRDPSASATVFGPYTSKGTVETVVKALRETYGLRGCSDYKYANRDRPCLDYEMGLCTAPCTREIDLERYGEDVSAVERFLEGETGILADPLRREMESAAQDQQFERAANIRDRLETVERFHGEGGEAVQSVGDERGVDVLGVDIAGEDATVARLRAEDGKLVDRERHTLDAPGASPATDSPGPSPTTDAPNAPTASDSPDDEAGVPAVLAAFIVQYYAERDLPDALLLPERQGDDEVEAWLEAEGVAVRVPGAGREATLVDLALKNARRNVGRRDECAALADALALESASRIEGFDVSHAQGRAAVGSNVAVVDGSAEKSDYRRKKLTDQNDDYDNMRALLAWRARRAVDGRDDRPDPDLLVIDGGDGQLEAVRDALEAVGWDVPAVALAKHEERVITPDSTYAWPDDAPHLHLLQRVRDEAHRFAVQYHQTIRDDVTTVLDDVPGIGPETRKRLLRRFGSVDTVRNASLEDLQSVPGIGQQTAETIKSRL</sequence>
<evidence type="ECO:0000256" key="3">
    <source>
        <dbReference type="ARBA" id="ARBA00022769"/>
    </source>
</evidence>
<dbReference type="SUPFAM" id="SSF82771">
    <property type="entry name" value="GIY-YIG endonuclease"/>
    <property type="match status" value="1"/>
</dbReference>
<dbReference type="InterPro" id="IPR001162">
    <property type="entry name" value="UvrC_RNase_H_dom"/>
</dbReference>
<dbReference type="AlphaFoldDB" id="A0A4S3TH14"/>
<feature type="domain" description="GIY-YIG" evidence="9">
    <location>
        <begin position="15"/>
        <end position="90"/>
    </location>
</feature>
<dbReference type="PROSITE" id="PS50164">
    <property type="entry name" value="GIY_YIG"/>
    <property type="match status" value="1"/>
</dbReference>
<accession>A0A4S3TH14</accession>
<keyword evidence="12" id="KW-1185">Reference proteome</keyword>
<dbReference type="Gene3D" id="3.40.1440.10">
    <property type="entry name" value="GIY-YIG endonuclease"/>
    <property type="match status" value="1"/>
</dbReference>
<evidence type="ECO:0000259" key="8">
    <source>
        <dbReference type="PROSITE" id="PS50151"/>
    </source>
</evidence>
<evidence type="ECO:0000256" key="2">
    <source>
        <dbReference type="ARBA" id="ARBA00022763"/>
    </source>
</evidence>
<dbReference type="InterPro" id="IPR047296">
    <property type="entry name" value="GIY-YIG_UvrC_Cho"/>
</dbReference>
<dbReference type="InterPro" id="IPR004791">
    <property type="entry name" value="UvrC"/>
</dbReference>
<dbReference type="SUPFAM" id="SSF47781">
    <property type="entry name" value="RuvA domain 2-like"/>
    <property type="match status" value="1"/>
</dbReference>
<dbReference type="Pfam" id="PF01541">
    <property type="entry name" value="GIY-YIG"/>
    <property type="match status" value="1"/>
</dbReference>
<dbReference type="GO" id="GO:0009381">
    <property type="term" value="F:excinuclease ABC activity"/>
    <property type="evidence" value="ECO:0007669"/>
    <property type="project" value="UniProtKB-UniRule"/>
</dbReference>
<comment type="function">
    <text evidence="6">The UvrABC repair system catalyzes the recognition and processing of DNA lesions. UvrC both incises the 5' and 3' sides of the lesion. The N-terminal half is responsible for the 3' incision and the C-terminal half is responsible for the 5' incision.</text>
</comment>
<protein>
    <recommendedName>
        <fullName evidence="6">UvrABC system protein C</fullName>
        <shortName evidence="6">Protein UvrC</shortName>
    </recommendedName>
    <alternativeName>
        <fullName evidence="6">Excinuclease ABC subunit C</fullName>
    </alternativeName>
</protein>
<name>A0A4S3TH14_9EURY</name>
<keyword evidence="6" id="KW-0742">SOS response</keyword>
<proteinExistence type="inferred from homology"/>
<dbReference type="GO" id="GO:0009380">
    <property type="term" value="C:excinuclease repair complex"/>
    <property type="evidence" value="ECO:0007669"/>
    <property type="project" value="InterPro"/>
</dbReference>
<dbReference type="HAMAP" id="MF_00203">
    <property type="entry name" value="UvrC"/>
    <property type="match status" value="1"/>
</dbReference>
<dbReference type="Pfam" id="PF02151">
    <property type="entry name" value="UVR"/>
    <property type="match status" value="1"/>
</dbReference>
<keyword evidence="1 6" id="KW-0963">Cytoplasm</keyword>
<dbReference type="Gene3D" id="4.10.860.10">
    <property type="entry name" value="UVR domain"/>
    <property type="match status" value="1"/>
</dbReference>
<dbReference type="InterPro" id="IPR001943">
    <property type="entry name" value="UVR_dom"/>
</dbReference>
<feature type="region of interest" description="Disordered" evidence="7">
    <location>
        <begin position="275"/>
        <end position="315"/>
    </location>
</feature>
<evidence type="ECO:0000256" key="7">
    <source>
        <dbReference type="SAM" id="MobiDB-lite"/>
    </source>
</evidence>
<dbReference type="Gene3D" id="3.30.420.340">
    <property type="entry name" value="UvrC, RNAse H endonuclease domain"/>
    <property type="match status" value="1"/>
</dbReference>
<comment type="similarity">
    <text evidence="6">Belongs to the UvrC family.</text>
</comment>
<reference evidence="11 12" key="1">
    <citation type="submission" date="2018-10" db="EMBL/GenBank/DDBJ databases">
        <title>Natronolimnobius sp. XQ-INN 246 isolated from Inner Mongolia Autonomous Region of China.</title>
        <authorList>
            <person name="Xue Q."/>
        </authorList>
    </citation>
    <scope>NUCLEOTIDE SEQUENCE [LARGE SCALE GENOMIC DNA]</scope>
    <source>
        <strain evidence="11 12">XQ-INN 246</strain>
    </source>
</reference>
<dbReference type="InterPro" id="IPR010994">
    <property type="entry name" value="RuvA_2-like"/>
</dbReference>
<evidence type="ECO:0000256" key="5">
    <source>
        <dbReference type="ARBA" id="ARBA00023204"/>
    </source>
</evidence>